<feature type="signal peptide" evidence="3">
    <location>
        <begin position="1"/>
        <end position="25"/>
    </location>
</feature>
<evidence type="ECO:0000313" key="5">
    <source>
        <dbReference type="EMBL" id="GMG31564.1"/>
    </source>
</evidence>
<dbReference type="Proteomes" id="UP001165205">
    <property type="component" value="Unassembled WGS sequence"/>
</dbReference>
<dbReference type="InterPro" id="IPR001254">
    <property type="entry name" value="Trypsin_dom"/>
</dbReference>
<reference evidence="5" key="2">
    <citation type="submission" date="2023-04" db="EMBL/GenBank/DDBJ databases">
        <title>Aspergillus oryzae NBRC 4228.</title>
        <authorList>
            <person name="Ichikawa N."/>
            <person name="Sato H."/>
            <person name="Tonouchi N."/>
        </authorList>
    </citation>
    <scope>NUCLEOTIDE SEQUENCE</scope>
    <source>
        <strain evidence="5">NBRC 4228</strain>
    </source>
</reference>
<evidence type="ECO:0000313" key="6">
    <source>
        <dbReference type="EMBL" id="OOO14171.1"/>
    </source>
</evidence>
<dbReference type="PRINTS" id="PR00722">
    <property type="entry name" value="CHYMOTRYPSIN"/>
</dbReference>
<comment type="similarity">
    <text evidence="1">Belongs to the peptidase S1 family.</text>
</comment>
<dbReference type="OrthoDB" id="6380398at2759"/>
<dbReference type="InterPro" id="IPR050430">
    <property type="entry name" value="Peptidase_S1"/>
</dbReference>
<dbReference type="GO" id="GO:0006508">
    <property type="term" value="P:proteolysis"/>
    <property type="evidence" value="ECO:0007669"/>
    <property type="project" value="InterPro"/>
</dbReference>
<evidence type="ECO:0000259" key="4">
    <source>
        <dbReference type="PROSITE" id="PS50240"/>
    </source>
</evidence>
<dbReference type="VEuPathDB" id="FungiDB:AO090023000609"/>
<dbReference type="InterPro" id="IPR043504">
    <property type="entry name" value="Peptidase_S1_PA_chymotrypsin"/>
</dbReference>
<dbReference type="PANTHER" id="PTHR24276">
    <property type="entry name" value="POLYSERASE-RELATED"/>
    <property type="match status" value="1"/>
</dbReference>
<keyword evidence="2" id="KW-1015">Disulfide bond</keyword>
<evidence type="ECO:0000313" key="7">
    <source>
        <dbReference type="Proteomes" id="UP000190312"/>
    </source>
</evidence>
<dbReference type="Pfam" id="PF00089">
    <property type="entry name" value="Trypsin"/>
    <property type="match status" value="1"/>
</dbReference>
<dbReference type="GO" id="GO:0004252">
    <property type="term" value="F:serine-type endopeptidase activity"/>
    <property type="evidence" value="ECO:0007669"/>
    <property type="project" value="InterPro"/>
</dbReference>
<proteinExistence type="inferred from homology"/>
<dbReference type="Proteomes" id="UP000190312">
    <property type="component" value="Unassembled WGS sequence"/>
</dbReference>
<dbReference type="InterPro" id="IPR001314">
    <property type="entry name" value="Peptidase_S1A"/>
</dbReference>
<protein>
    <submittedName>
        <fullName evidence="6">Peptidase S1 and S6 chymotrypsin/Hap</fullName>
    </submittedName>
    <submittedName>
        <fullName evidence="5">Unnamed protein product</fullName>
    </submittedName>
</protein>
<dbReference type="InterPro" id="IPR009003">
    <property type="entry name" value="Peptidase_S1_PA"/>
</dbReference>
<keyword evidence="3" id="KW-0732">Signal</keyword>
<feature type="chain" id="PRO_5042690274" evidence="3">
    <location>
        <begin position="26"/>
        <end position="246"/>
    </location>
</feature>
<evidence type="ECO:0000256" key="1">
    <source>
        <dbReference type="ARBA" id="ARBA00007664"/>
    </source>
</evidence>
<comment type="caution">
    <text evidence="6">The sequence shown here is derived from an EMBL/GenBank/DDBJ whole genome shotgun (WGS) entry which is preliminary data.</text>
</comment>
<dbReference type="AlphaFoldDB" id="A0A1S9DYN8"/>
<reference evidence="6 7" key="1">
    <citation type="submission" date="2016-10" db="EMBL/GenBank/DDBJ databases">
        <title>Genome sequencing of Aspergillus oryzae BCC7051.</title>
        <authorList>
            <person name="Thammarongtham C."/>
            <person name="Vorapreeda T."/>
            <person name="Nookaew I."/>
            <person name="Srisuk T."/>
            <person name="Land M."/>
            <person name="Jeennor S."/>
            <person name="Laoteng K."/>
        </authorList>
    </citation>
    <scope>NUCLEOTIDE SEQUENCE [LARGE SCALE GENOMIC DNA]</scope>
    <source>
        <strain evidence="6 7">BCC7051</strain>
    </source>
</reference>
<dbReference type="PANTHER" id="PTHR24276:SF98">
    <property type="entry name" value="FI18310P1-RELATED"/>
    <property type="match status" value="1"/>
</dbReference>
<evidence type="ECO:0000256" key="3">
    <source>
        <dbReference type="SAM" id="SignalP"/>
    </source>
</evidence>
<dbReference type="SUPFAM" id="SSF50494">
    <property type="entry name" value="Trypsin-like serine proteases"/>
    <property type="match status" value="1"/>
</dbReference>
<name>A0A1S9DYN8_ASPOZ</name>
<dbReference type="EMBL" id="BSYA01000086">
    <property type="protein sequence ID" value="GMG31564.1"/>
    <property type="molecule type" value="Genomic_DNA"/>
</dbReference>
<dbReference type="PROSITE" id="PS50240">
    <property type="entry name" value="TRYPSIN_DOM"/>
    <property type="match status" value="1"/>
</dbReference>
<feature type="domain" description="Peptidase S1" evidence="4">
    <location>
        <begin position="26"/>
        <end position="246"/>
    </location>
</feature>
<sequence length="246" mass="25713">MMKDTLSFARLALLLFGFVVIPTQAIVGGIATTNSISIGAVYTQGLFGSQYACAGTFVSSNKFLTAADCVLGHSPRDISIKWGASNRLNEPSSSPPTLVTIHPDYNELTGDANVAVLTLKTSTTGPSHATLAKESSIQTGDALTLYGWGLTGLEGLSTRFPAELHMVEVPALSTSECRSEGIDIGAGQFCDQSDSGKGFCIGDHGGPVVDSSGTVVGIISGRENCGLGTPEVITNVAYYYHWIISQ</sequence>
<evidence type="ECO:0000256" key="2">
    <source>
        <dbReference type="ARBA" id="ARBA00023157"/>
    </source>
</evidence>
<dbReference type="Gene3D" id="2.40.10.10">
    <property type="entry name" value="Trypsin-like serine proteases"/>
    <property type="match status" value="2"/>
</dbReference>
<accession>A0A1S9DYN8</accession>
<organism evidence="6 7">
    <name type="scientific">Aspergillus oryzae</name>
    <name type="common">Yellow koji mold</name>
    <dbReference type="NCBI Taxonomy" id="5062"/>
    <lineage>
        <taxon>Eukaryota</taxon>
        <taxon>Fungi</taxon>
        <taxon>Dikarya</taxon>
        <taxon>Ascomycota</taxon>
        <taxon>Pezizomycotina</taxon>
        <taxon>Eurotiomycetes</taxon>
        <taxon>Eurotiomycetidae</taxon>
        <taxon>Eurotiales</taxon>
        <taxon>Aspergillaceae</taxon>
        <taxon>Aspergillus</taxon>
        <taxon>Aspergillus subgen. Circumdati</taxon>
    </lineage>
</organism>
<dbReference type="SMART" id="SM00020">
    <property type="entry name" value="Tryp_SPc"/>
    <property type="match status" value="1"/>
</dbReference>
<gene>
    <name evidence="5" type="ORF">Aory04_000743500</name>
    <name evidence="6" type="ORF">OAory_01027660</name>
</gene>
<dbReference type="eggNOG" id="KOG3627">
    <property type="taxonomic scope" value="Eukaryota"/>
</dbReference>
<dbReference type="EMBL" id="MKZY01000001">
    <property type="protein sequence ID" value="OOO14171.1"/>
    <property type="molecule type" value="Genomic_DNA"/>
</dbReference>